<reference evidence="4" key="1">
    <citation type="submission" date="2025-08" db="UniProtKB">
        <authorList>
            <consortium name="Ensembl"/>
        </authorList>
    </citation>
    <scope>IDENTIFICATION</scope>
</reference>
<feature type="domain" description="Fibronectin type-III" evidence="3">
    <location>
        <begin position="84"/>
        <end position="197"/>
    </location>
</feature>
<dbReference type="PROSITE" id="PS50853">
    <property type="entry name" value="FN3"/>
    <property type="match status" value="1"/>
</dbReference>
<dbReference type="InterPro" id="IPR003961">
    <property type="entry name" value="FN3_dom"/>
</dbReference>
<keyword evidence="1" id="KW-0677">Repeat</keyword>
<feature type="signal peptide" evidence="2">
    <location>
        <begin position="1"/>
        <end position="30"/>
    </location>
</feature>
<keyword evidence="2" id="KW-0732">Signal</keyword>
<organism evidence="4 5">
    <name type="scientific">Neogobius melanostomus</name>
    <name type="common">round goby</name>
    <dbReference type="NCBI Taxonomy" id="47308"/>
    <lineage>
        <taxon>Eukaryota</taxon>
        <taxon>Metazoa</taxon>
        <taxon>Chordata</taxon>
        <taxon>Craniata</taxon>
        <taxon>Vertebrata</taxon>
        <taxon>Euteleostomi</taxon>
        <taxon>Actinopterygii</taxon>
        <taxon>Neopterygii</taxon>
        <taxon>Teleostei</taxon>
        <taxon>Neoteleostei</taxon>
        <taxon>Acanthomorphata</taxon>
        <taxon>Gobiaria</taxon>
        <taxon>Gobiiformes</taxon>
        <taxon>Gobioidei</taxon>
        <taxon>Gobiidae</taxon>
        <taxon>Benthophilinae</taxon>
        <taxon>Neogobiini</taxon>
        <taxon>Neogobius</taxon>
    </lineage>
</organism>
<dbReference type="Proteomes" id="UP000694523">
    <property type="component" value="Unplaced"/>
</dbReference>
<dbReference type="SUPFAM" id="SSF49265">
    <property type="entry name" value="Fibronectin type III"/>
    <property type="match status" value="1"/>
</dbReference>
<dbReference type="PANTHER" id="PTHR13817:SF73">
    <property type="entry name" value="FIBRONECTIN TYPE-III DOMAIN-CONTAINING PROTEIN"/>
    <property type="match status" value="1"/>
</dbReference>
<evidence type="ECO:0000259" key="3">
    <source>
        <dbReference type="PROSITE" id="PS50853"/>
    </source>
</evidence>
<dbReference type="InterPro" id="IPR013783">
    <property type="entry name" value="Ig-like_fold"/>
</dbReference>
<dbReference type="SMART" id="SM00060">
    <property type="entry name" value="FN3"/>
    <property type="match status" value="2"/>
</dbReference>
<sequence>MLFSSQTPPSLLVLLLILFSGLIWLPAARCVSEERWRRLTPLSMNYSVKTLFPGSSYVFVLSAKSRAGYGAVSKQEITIPMCPPSGHPKISDFVNATCCSLHLSWQPPVPEDCNGAIIEYTIAYKKAVSQKDPVVPSASSGLVPSAPPWLVTIPATESSYIIVGLNHSTAYMVQIRAHNKAGPGPFSSPRLCQTLAFETGRAV</sequence>
<feature type="chain" id="PRO_5034607563" description="Fibronectin type-III domain-containing protein" evidence="2">
    <location>
        <begin position="31"/>
        <end position="203"/>
    </location>
</feature>
<dbReference type="InterPro" id="IPR036116">
    <property type="entry name" value="FN3_sf"/>
</dbReference>
<evidence type="ECO:0000313" key="4">
    <source>
        <dbReference type="Ensembl" id="ENSNMLP00000019730.1"/>
    </source>
</evidence>
<dbReference type="Gene3D" id="2.60.40.10">
    <property type="entry name" value="Immunoglobulins"/>
    <property type="match status" value="1"/>
</dbReference>
<reference evidence="4" key="2">
    <citation type="submission" date="2025-09" db="UniProtKB">
        <authorList>
            <consortium name="Ensembl"/>
        </authorList>
    </citation>
    <scope>IDENTIFICATION</scope>
</reference>
<dbReference type="CDD" id="cd00063">
    <property type="entry name" value="FN3"/>
    <property type="match status" value="1"/>
</dbReference>
<accession>A0A8C6WN83</accession>
<evidence type="ECO:0000256" key="2">
    <source>
        <dbReference type="SAM" id="SignalP"/>
    </source>
</evidence>
<dbReference type="Ensembl" id="ENSNMLT00000022158.1">
    <property type="protein sequence ID" value="ENSNMLP00000019730.1"/>
    <property type="gene ID" value="ENSNMLG00000012932.1"/>
</dbReference>
<keyword evidence="5" id="KW-1185">Reference proteome</keyword>
<evidence type="ECO:0000313" key="5">
    <source>
        <dbReference type="Proteomes" id="UP000694523"/>
    </source>
</evidence>
<name>A0A8C6WN83_9GOBI</name>
<dbReference type="InterPro" id="IPR050964">
    <property type="entry name" value="Striated_Muscle_Regulatory"/>
</dbReference>
<dbReference type="Pfam" id="PF00041">
    <property type="entry name" value="fn3"/>
    <property type="match status" value="1"/>
</dbReference>
<proteinExistence type="predicted"/>
<dbReference type="PANTHER" id="PTHR13817">
    <property type="entry name" value="TITIN"/>
    <property type="match status" value="1"/>
</dbReference>
<evidence type="ECO:0000256" key="1">
    <source>
        <dbReference type="ARBA" id="ARBA00022737"/>
    </source>
</evidence>
<dbReference type="PRINTS" id="PR00014">
    <property type="entry name" value="FNTYPEIII"/>
</dbReference>
<protein>
    <recommendedName>
        <fullName evidence="3">Fibronectin type-III domain-containing protein</fullName>
    </recommendedName>
</protein>
<dbReference type="AlphaFoldDB" id="A0A8C6WN83"/>